<dbReference type="GO" id="GO:0003952">
    <property type="term" value="F:NAD+ synthase (glutamine-hydrolyzing) activity"/>
    <property type="evidence" value="ECO:0007669"/>
    <property type="project" value="InterPro"/>
</dbReference>
<comment type="caution">
    <text evidence="17">The sequence shown here is derived from an EMBL/GenBank/DDBJ whole genome shotgun (WGS) entry which is preliminary data.</text>
</comment>
<dbReference type="FunFam" id="3.40.50.620:FF:000015">
    <property type="entry name" value="NH(3)-dependent NAD(+) synthetase"/>
    <property type="match status" value="1"/>
</dbReference>
<dbReference type="GO" id="GO:0008795">
    <property type="term" value="F:NAD+ synthase activity"/>
    <property type="evidence" value="ECO:0007669"/>
    <property type="project" value="UniProtKB-UniRule"/>
</dbReference>
<feature type="binding site" evidence="13">
    <location>
        <position position="186"/>
    </location>
    <ligand>
        <name>deamido-NAD(+)</name>
        <dbReference type="ChEBI" id="CHEBI:58437"/>
        <note>ligand shared between two neighboring subunits</note>
    </ligand>
</feature>
<keyword evidence="4 13" id="KW-0479">Metal-binding</keyword>
<name>A0A2T3NVF7_9GAMM</name>
<proteinExistence type="inferred from homology"/>
<evidence type="ECO:0000256" key="2">
    <source>
        <dbReference type="ARBA" id="ARBA00011738"/>
    </source>
</evidence>
<evidence type="ECO:0000256" key="12">
    <source>
        <dbReference type="ARBA" id="ARBA00070926"/>
    </source>
</evidence>
<feature type="binding site" evidence="13">
    <location>
        <position position="171"/>
    </location>
    <ligand>
        <name>Mg(2+)</name>
        <dbReference type="ChEBI" id="CHEBI:18420"/>
    </ligand>
</feature>
<protein>
    <recommendedName>
        <fullName evidence="12 13">NH(3)-dependent NAD(+) synthetase</fullName>
        <ecNumber evidence="11 13">6.3.1.5</ecNumber>
    </recommendedName>
</protein>
<feature type="binding site" evidence="13">
    <location>
        <begin position="43"/>
        <end position="50"/>
    </location>
    <ligand>
        <name>ATP</name>
        <dbReference type="ChEBI" id="CHEBI:30616"/>
    </ligand>
</feature>
<feature type="binding site" description="in other chain" evidence="13">
    <location>
        <position position="146"/>
    </location>
    <ligand>
        <name>deamido-NAD(+)</name>
        <dbReference type="ChEBI" id="CHEBI:58437"/>
        <note>ligand shared between two neighboring subunits</note>
    </ligand>
</feature>
<comment type="subunit">
    <text evidence="2 13">Homodimer.</text>
</comment>
<dbReference type="Gene3D" id="3.40.50.620">
    <property type="entry name" value="HUPs"/>
    <property type="match status" value="1"/>
</dbReference>
<feature type="binding site" evidence="13">
    <location>
        <position position="49"/>
    </location>
    <ligand>
        <name>Mg(2+)</name>
        <dbReference type="ChEBI" id="CHEBI:18420"/>
    </ligand>
</feature>
<gene>
    <name evidence="13 17" type="primary">nadE</name>
    <name evidence="17" type="ORF">C9I98_09135</name>
</gene>
<dbReference type="GO" id="GO:0009435">
    <property type="term" value="P:NAD+ biosynthetic process"/>
    <property type="evidence" value="ECO:0007669"/>
    <property type="project" value="UniProtKB-UniRule"/>
</dbReference>
<evidence type="ECO:0000256" key="9">
    <source>
        <dbReference type="ARBA" id="ARBA00051206"/>
    </source>
</evidence>
<keyword evidence="18" id="KW-1185">Reference proteome</keyword>
<feature type="domain" description="NAD/GMP synthase" evidence="16">
    <location>
        <begin position="21"/>
        <end position="270"/>
    </location>
</feature>
<evidence type="ECO:0000313" key="18">
    <source>
        <dbReference type="Proteomes" id="UP000241771"/>
    </source>
</evidence>
<feature type="binding site" evidence="13">
    <location>
        <position position="166"/>
    </location>
    <ligand>
        <name>ATP</name>
        <dbReference type="ChEBI" id="CHEBI:30616"/>
    </ligand>
</feature>
<evidence type="ECO:0000256" key="14">
    <source>
        <dbReference type="RuleBase" id="RU003811"/>
    </source>
</evidence>
<keyword evidence="7 13" id="KW-0460">Magnesium</keyword>
<dbReference type="InterPro" id="IPR003694">
    <property type="entry name" value="NAD_synthase"/>
</dbReference>
<evidence type="ECO:0000256" key="7">
    <source>
        <dbReference type="ARBA" id="ARBA00022842"/>
    </source>
</evidence>
<dbReference type="RefSeq" id="WP_107271883.1">
    <property type="nucleotide sequence ID" value="NZ_PYMA01000004.1"/>
</dbReference>
<dbReference type="GO" id="GO:0046872">
    <property type="term" value="F:metal ion binding"/>
    <property type="evidence" value="ECO:0007669"/>
    <property type="project" value="UniProtKB-KW"/>
</dbReference>
<evidence type="ECO:0000256" key="8">
    <source>
        <dbReference type="ARBA" id="ARBA00023027"/>
    </source>
</evidence>
<feature type="binding site" description="in other chain" evidence="13">
    <location>
        <position position="179"/>
    </location>
    <ligand>
        <name>deamido-NAD(+)</name>
        <dbReference type="ChEBI" id="CHEBI:58437"/>
        <note>ligand shared between two neighboring subunits</note>
    </ligand>
</feature>
<dbReference type="SUPFAM" id="SSF52402">
    <property type="entry name" value="Adenine nucleotide alpha hydrolases-like"/>
    <property type="match status" value="1"/>
</dbReference>
<evidence type="ECO:0000256" key="3">
    <source>
        <dbReference type="ARBA" id="ARBA00022598"/>
    </source>
</evidence>
<dbReference type="InterPro" id="IPR022926">
    <property type="entry name" value="NH(3)-dep_NAD(+)_synth"/>
</dbReference>
<dbReference type="EC" id="6.3.1.5" evidence="11 13"/>
<comment type="similarity">
    <text evidence="1 13 14">Belongs to the NAD synthetase family.</text>
</comment>
<dbReference type="Proteomes" id="UP000241771">
    <property type="component" value="Unassembled WGS sequence"/>
</dbReference>
<feature type="binding site" evidence="13">
    <location>
        <position position="195"/>
    </location>
    <ligand>
        <name>ATP</name>
        <dbReference type="ChEBI" id="CHEBI:30616"/>
    </ligand>
</feature>
<dbReference type="AlphaFoldDB" id="A0A2T3NVF7"/>
<keyword evidence="8 13" id="KW-0520">NAD</keyword>
<organism evidence="17 18">
    <name type="scientific">Photobacterium sanctipauli</name>
    <dbReference type="NCBI Taxonomy" id="1342794"/>
    <lineage>
        <taxon>Bacteria</taxon>
        <taxon>Pseudomonadati</taxon>
        <taxon>Pseudomonadota</taxon>
        <taxon>Gammaproteobacteria</taxon>
        <taxon>Vibrionales</taxon>
        <taxon>Vibrionaceae</taxon>
        <taxon>Photobacterium</taxon>
    </lineage>
</organism>
<evidence type="ECO:0000256" key="4">
    <source>
        <dbReference type="ARBA" id="ARBA00022723"/>
    </source>
</evidence>
<dbReference type="GO" id="GO:0005737">
    <property type="term" value="C:cytoplasm"/>
    <property type="evidence" value="ECO:0007669"/>
    <property type="project" value="InterPro"/>
</dbReference>
<dbReference type="Pfam" id="PF02540">
    <property type="entry name" value="NAD_synthase"/>
    <property type="match status" value="1"/>
</dbReference>
<evidence type="ECO:0000256" key="1">
    <source>
        <dbReference type="ARBA" id="ARBA00005859"/>
    </source>
</evidence>
<comment type="pathway">
    <text evidence="13">Cofactor biosynthesis; NAD(+) biosynthesis; NAD(+) from deamido-NAD(+) (ammonia route): step 1/1.</text>
</comment>
<dbReference type="NCBIfam" id="NF001979">
    <property type="entry name" value="PRK00768.1"/>
    <property type="match status" value="1"/>
</dbReference>
<dbReference type="PANTHER" id="PTHR23090">
    <property type="entry name" value="NH 3 /GLUTAMINE-DEPENDENT NAD + SYNTHETASE"/>
    <property type="match status" value="1"/>
</dbReference>
<comment type="catalytic activity">
    <reaction evidence="9 13 15">
        <text>deamido-NAD(+) + NH4(+) + ATP = AMP + diphosphate + NAD(+) + H(+)</text>
        <dbReference type="Rhea" id="RHEA:21188"/>
        <dbReference type="ChEBI" id="CHEBI:15378"/>
        <dbReference type="ChEBI" id="CHEBI:28938"/>
        <dbReference type="ChEBI" id="CHEBI:30616"/>
        <dbReference type="ChEBI" id="CHEBI:33019"/>
        <dbReference type="ChEBI" id="CHEBI:57540"/>
        <dbReference type="ChEBI" id="CHEBI:58437"/>
        <dbReference type="ChEBI" id="CHEBI:456215"/>
        <dbReference type="EC" id="6.3.1.5"/>
    </reaction>
</comment>
<evidence type="ECO:0000256" key="13">
    <source>
        <dbReference type="HAMAP-Rule" id="MF_00193"/>
    </source>
</evidence>
<evidence type="ECO:0000313" key="17">
    <source>
        <dbReference type="EMBL" id="PSW20208.1"/>
    </source>
</evidence>
<evidence type="ECO:0000256" key="6">
    <source>
        <dbReference type="ARBA" id="ARBA00022840"/>
    </source>
</evidence>
<dbReference type="CDD" id="cd00553">
    <property type="entry name" value="NAD_synthase"/>
    <property type="match status" value="1"/>
</dbReference>
<dbReference type="GO" id="GO:0005524">
    <property type="term" value="F:ATP binding"/>
    <property type="evidence" value="ECO:0007669"/>
    <property type="project" value="UniProtKB-UniRule"/>
</dbReference>
<keyword evidence="5 13" id="KW-0547">Nucleotide-binding</keyword>
<dbReference type="UniPathway" id="UPA00253">
    <property type="reaction ID" value="UER00333"/>
</dbReference>
<evidence type="ECO:0000256" key="10">
    <source>
        <dbReference type="ARBA" id="ARBA00055966"/>
    </source>
</evidence>
<keyword evidence="3 13" id="KW-0436">Ligase</keyword>
<dbReference type="InterPro" id="IPR014729">
    <property type="entry name" value="Rossmann-like_a/b/a_fold"/>
</dbReference>
<dbReference type="HAMAP" id="MF_00193">
    <property type="entry name" value="NadE_ammonia_dep"/>
    <property type="match status" value="1"/>
</dbReference>
<dbReference type="InterPro" id="IPR022310">
    <property type="entry name" value="NAD/GMP_synthase"/>
</dbReference>
<dbReference type="PANTHER" id="PTHR23090:SF7">
    <property type="entry name" value="NH(3)-DEPENDENT NAD(+) SYNTHETASE"/>
    <property type="match status" value="1"/>
</dbReference>
<dbReference type="GO" id="GO:0004359">
    <property type="term" value="F:glutaminase activity"/>
    <property type="evidence" value="ECO:0007669"/>
    <property type="project" value="InterPro"/>
</dbReference>
<reference evidence="17 18" key="1">
    <citation type="submission" date="2018-01" db="EMBL/GenBank/DDBJ databases">
        <title>Whole genome sequencing of Histamine producing bacteria.</title>
        <authorList>
            <person name="Butler K."/>
        </authorList>
    </citation>
    <scope>NUCLEOTIDE SEQUENCE [LARGE SCALE GENOMIC DNA]</scope>
    <source>
        <strain evidence="17 18">DSM 100436</strain>
    </source>
</reference>
<evidence type="ECO:0000259" key="16">
    <source>
        <dbReference type="Pfam" id="PF02540"/>
    </source>
</evidence>
<keyword evidence="6 13" id="KW-0067">ATP-binding</keyword>
<evidence type="ECO:0000256" key="5">
    <source>
        <dbReference type="ARBA" id="ARBA00022741"/>
    </source>
</evidence>
<feature type="binding site" description="in other chain" evidence="13">
    <location>
        <begin position="266"/>
        <end position="267"/>
    </location>
    <ligand>
        <name>deamido-NAD(+)</name>
        <dbReference type="ChEBI" id="CHEBI:58437"/>
        <note>ligand shared between two neighboring subunits</note>
    </ligand>
</feature>
<evidence type="ECO:0000256" key="15">
    <source>
        <dbReference type="RuleBase" id="RU003812"/>
    </source>
</evidence>
<accession>A0A2T3NVF7</accession>
<dbReference type="EMBL" id="PYMA01000004">
    <property type="protein sequence ID" value="PSW20208.1"/>
    <property type="molecule type" value="Genomic_DNA"/>
</dbReference>
<dbReference type="NCBIfam" id="TIGR00552">
    <property type="entry name" value="nadE"/>
    <property type="match status" value="1"/>
</dbReference>
<evidence type="ECO:0000256" key="11">
    <source>
        <dbReference type="ARBA" id="ARBA00066987"/>
    </source>
</evidence>
<feature type="binding site" evidence="13">
    <location>
        <position position="217"/>
    </location>
    <ligand>
        <name>ATP</name>
        <dbReference type="ChEBI" id="CHEBI:30616"/>
    </ligand>
</feature>
<sequence>MEQLIRDEMRVLPTIDVDFEIERRVAFIQNKLKQSGCKSLVLGISGGVDSTTCGRLAQLAVEGLNKSENTDSYQFIAVRLPYGEQKDEDEAQLALSFIKPTHSVSVNIKDGVDGTHASTLLALEGTNLIPKSDATVDFVKGNVKARTRMIAQYEIAGLVGGLVLGTDHSAENITGFYTKFGDGACDLAPLFGLNKRQVRQLADKLGAPELLVYKVPTADLEELAPQKADEDALQVSYDQIDDFLEGRPVDSDVAERLISIYKKTQHKRQPIPTIYDEE</sequence>
<comment type="function">
    <text evidence="10 13">Catalyzes the ATP-dependent amidation of deamido-NAD to form NAD. Uses ammonia as a nitrogen source.</text>
</comment>